<comment type="caution">
    <text evidence="5">The sequence shown here is derived from an EMBL/GenBank/DDBJ whole genome shotgun (WGS) entry which is preliminary data.</text>
</comment>
<dbReference type="Proteomes" id="UP000616885">
    <property type="component" value="Unassembled WGS sequence"/>
</dbReference>
<dbReference type="EMBL" id="JADCTT010000002">
    <property type="protein sequence ID" value="KAF9757572.1"/>
    <property type="molecule type" value="Genomic_DNA"/>
</dbReference>
<protein>
    <submittedName>
        <fullName evidence="5">Uncharacterized protein</fullName>
    </submittedName>
</protein>
<dbReference type="Gene3D" id="3.30.110.20">
    <property type="entry name" value="Alba-like domain"/>
    <property type="match status" value="1"/>
</dbReference>
<dbReference type="PANTHER" id="PTHR28256">
    <property type="entry name" value="RIBONUCLEASES P/MRP PROTEIN SUBUNIT POP7"/>
    <property type="match status" value="1"/>
</dbReference>
<gene>
    <name evidence="5" type="ORF">IM811_008516</name>
</gene>
<evidence type="ECO:0000313" key="5">
    <source>
        <dbReference type="EMBL" id="KAF9757572.1"/>
    </source>
</evidence>
<organism evidence="5 6">
    <name type="scientific">Bionectria ochroleuca</name>
    <name type="common">Gliocladium roseum</name>
    <dbReference type="NCBI Taxonomy" id="29856"/>
    <lineage>
        <taxon>Eukaryota</taxon>
        <taxon>Fungi</taxon>
        <taxon>Dikarya</taxon>
        <taxon>Ascomycota</taxon>
        <taxon>Pezizomycotina</taxon>
        <taxon>Sordariomycetes</taxon>
        <taxon>Hypocreomycetidae</taxon>
        <taxon>Hypocreales</taxon>
        <taxon>Bionectriaceae</taxon>
        <taxon>Clonostachys</taxon>
    </lineage>
</organism>
<keyword evidence="3" id="KW-0539">Nucleus</keyword>
<dbReference type="GO" id="GO:0000172">
    <property type="term" value="C:ribonuclease MRP complex"/>
    <property type="evidence" value="ECO:0007669"/>
    <property type="project" value="InterPro"/>
</dbReference>
<name>A0A8H7TSH5_BIOOC</name>
<dbReference type="GO" id="GO:0000171">
    <property type="term" value="F:ribonuclease MRP activity"/>
    <property type="evidence" value="ECO:0007669"/>
    <property type="project" value="TreeGrafter"/>
</dbReference>
<dbReference type="Pfam" id="PF12328">
    <property type="entry name" value="Rpp20"/>
    <property type="match status" value="1"/>
</dbReference>
<feature type="compositionally biased region" description="Basic and acidic residues" evidence="4">
    <location>
        <begin position="36"/>
        <end position="46"/>
    </location>
</feature>
<proteinExistence type="predicted"/>
<dbReference type="AlphaFoldDB" id="A0A8H7TSH5"/>
<evidence type="ECO:0000313" key="6">
    <source>
        <dbReference type="Proteomes" id="UP000616885"/>
    </source>
</evidence>
<dbReference type="PANTHER" id="PTHR28256:SF1">
    <property type="entry name" value="RIBONUCLEASES P_MRP PROTEIN SUBUNIT POP7"/>
    <property type="match status" value="1"/>
</dbReference>
<evidence type="ECO:0000256" key="3">
    <source>
        <dbReference type="ARBA" id="ARBA00023242"/>
    </source>
</evidence>
<comment type="subcellular location">
    <subcellularLocation>
        <location evidence="1">Nucleus</location>
    </subcellularLocation>
</comment>
<dbReference type="GO" id="GO:0005655">
    <property type="term" value="C:nucleolar ribonuclease P complex"/>
    <property type="evidence" value="ECO:0007669"/>
    <property type="project" value="InterPro"/>
</dbReference>
<dbReference type="GO" id="GO:0034965">
    <property type="term" value="P:intronic box C/D snoRNA processing"/>
    <property type="evidence" value="ECO:0007669"/>
    <property type="project" value="TreeGrafter"/>
</dbReference>
<reference evidence="5" key="1">
    <citation type="submission" date="2020-10" db="EMBL/GenBank/DDBJ databases">
        <title>High-Quality Genome Resource of Clonostachys rosea strain S41 by Oxford Nanopore Long-Read Sequencing.</title>
        <authorList>
            <person name="Wang H."/>
        </authorList>
    </citation>
    <scope>NUCLEOTIDE SEQUENCE</scope>
    <source>
        <strain evidence="5">S41</strain>
    </source>
</reference>
<dbReference type="GO" id="GO:0004526">
    <property type="term" value="F:ribonuclease P activity"/>
    <property type="evidence" value="ECO:0007669"/>
    <property type="project" value="TreeGrafter"/>
</dbReference>
<dbReference type="InterPro" id="IPR020241">
    <property type="entry name" value="RNase_P/MRP_Pop7_fungi"/>
</dbReference>
<feature type="compositionally biased region" description="Basic and acidic residues" evidence="4">
    <location>
        <begin position="1"/>
        <end position="10"/>
    </location>
</feature>
<feature type="region of interest" description="Disordered" evidence="4">
    <location>
        <begin position="1"/>
        <end position="68"/>
    </location>
</feature>
<dbReference type="GO" id="GO:0003723">
    <property type="term" value="F:RNA binding"/>
    <property type="evidence" value="ECO:0007669"/>
    <property type="project" value="TreeGrafter"/>
</dbReference>
<dbReference type="InterPro" id="IPR036882">
    <property type="entry name" value="Alba-like_dom_sf"/>
</dbReference>
<dbReference type="GO" id="GO:0001682">
    <property type="term" value="P:tRNA 5'-leader removal"/>
    <property type="evidence" value="ECO:0007669"/>
    <property type="project" value="InterPro"/>
</dbReference>
<dbReference type="GO" id="GO:0006364">
    <property type="term" value="P:rRNA processing"/>
    <property type="evidence" value="ECO:0007669"/>
    <property type="project" value="TreeGrafter"/>
</dbReference>
<accession>A0A8H7TSH5</accession>
<sequence>MAKEKSDGKSAEVLPSPVVKLPPIPKGKPRSGSSHDALEADTREIGAKVQKRPLNRRQPPASSNSRIIYVSPSTPFMSAVKRVQKQLNAGLRTQTAAHKNASLGSRIRQIERDSASSGEKGSATVTVMGTGRAIEKTLSLASWFGQAGDYEVEMRTKTVGTVDDIVVEDDDGEDESRVRKLSGLEVSIRLK</sequence>
<evidence type="ECO:0000256" key="1">
    <source>
        <dbReference type="ARBA" id="ARBA00004123"/>
    </source>
</evidence>
<dbReference type="InterPro" id="IPR014612">
    <property type="entry name" value="Pop7/Rpp20"/>
</dbReference>
<evidence type="ECO:0000256" key="4">
    <source>
        <dbReference type="SAM" id="MobiDB-lite"/>
    </source>
</evidence>
<dbReference type="GO" id="GO:0000294">
    <property type="term" value="P:nuclear-transcribed mRNA catabolic process, RNase MRP-dependent"/>
    <property type="evidence" value="ECO:0007669"/>
    <property type="project" value="TreeGrafter"/>
</dbReference>
<evidence type="ECO:0000256" key="2">
    <source>
        <dbReference type="ARBA" id="ARBA00022694"/>
    </source>
</evidence>
<keyword evidence="2" id="KW-0819">tRNA processing</keyword>